<feature type="domain" description="Microcystin LR degradation protein MlrC N-terminal" evidence="2">
    <location>
        <begin position="10"/>
        <end position="245"/>
    </location>
</feature>
<comment type="caution">
    <text evidence="3">The sequence shown here is derived from an EMBL/GenBank/DDBJ whole genome shotgun (WGS) entry which is preliminary data.</text>
</comment>
<dbReference type="EMBL" id="LFTY01000001">
    <property type="protein sequence ID" value="KMW60710.1"/>
    <property type="molecule type" value="Genomic_DNA"/>
</dbReference>
<name>A0A0J9EDC6_9RHOB</name>
<dbReference type="PATRIC" id="fig|1675527.3.peg.933"/>
<evidence type="ECO:0000259" key="2">
    <source>
        <dbReference type="Pfam" id="PF07364"/>
    </source>
</evidence>
<organism evidence="3 4">
    <name type="scientific">Candidatus Rhodobacter oscarellae</name>
    <dbReference type="NCBI Taxonomy" id="1675527"/>
    <lineage>
        <taxon>Bacteria</taxon>
        <taxon>Pseudomonadati</taxon>
        <taxon>Pseudomonadota</taxon>
        <taxon>Alphaproteobacteria</taxon>
        <taxon>Rhodobacterales</taxon>
        <taxon>Rhodobacter group</taxon>
        <taxon>Rhodobacter</taxon>
    </lineage>
</organism>
<gene>
    <name evidence="3" type="ORF">AIOL_000874</name>
</gene>
<dbReference type="Proteomes" id="UP000037178">
    <property type="component" value="Unassembled WGS sequence"/>
</dbReference>
<evidence type="ECO:0000259" key="1">
    <source>
        <dbReference type="Pfam" id="PF07171"/>
    </source>
</evidence>
<accession>A0A0J9EDC6</accession>
<proteinExistence type="predicted"/>
<keyword evidence="4" id="KW-1185">Reference proteome</keyword>
<dbReference type="Pfam" id="PF07364">
    <property type="entry name" value="DUF1485"/>
    <property type="match status" value="1"/>
</dbReference>
<dbReference type="STRING" id="1675527.AIOL_000874"/>
<protein>
    <recommendedName>
        <fullName evidence="5">MlrC</fullName>
    </recommendedName>
</protein>
<feature type="domain" description="Microcystin LR degradation protein MlrC C-terminal" evidence="1">
    <location>
        <begin position="252"/>
        <end position="403"/>
    </location>
</feature>
<reference evidence="3 4" key="1">
    <citation type="submission" date="2015-06" db="EMBL/GenBank/DDBJ databases">
        <title>Draft genome sequence of an Alphaproteobacteria species associated to the Mediterranean sponge Oscarella lobularis.</title>
        <authorList>
            <person name="Jourda C."/>
            <person name="Santini S."/>
            <person name="Claverie J.-M."/>
        </authorList>
    </citation>
    <scope>NUCLEOTIDE SEQUENCE [LARGE SCALE GENOMIC DNA]</scope>
    <source>
        <strain evidence="3">IGS</strain>
    </source>
</reference>
<evidence type="ECO:0000313" key="4">
    <source>
        <dbReference type="Proteomes" id="UP000037178"/>
    </source>
</evidence>
<dbReference type="InterPro" id="IPR015995">
    <property type="entry name" value="MlrC_N"/>
</dbReference>
<evidence type="ECO:0000313" key="3">
    <source>
        <dbReference type="EMBL" id="KMW60710.1"/>
    </source>
</evidence>
<evidence type="ECO:0008006" key="5">
    <source>
        <dbReference type="Google" id="ProtNLM"/>
    </source>
</evidence>
<dbReference type="AlphaFoldDB" id="A0A0J9EDC6"/>
<dbReference type="Pfam" id="PF07171">
    <property type="entry name" value="MlrC_C"/>
    <property type="match status" value="1"/>
</dbReference>
<dbReference type="InterPro" id="IPR010799">
    <property type="entry name" value="MlrC_C"/>
</dbReference>
<sequence>MDMVPFDFAGAGIEAVPLFQDRSVPGGPVAADTFAAQMADFMAALADAGPLDGVLLLMHGAMFVPGIDDPEGTFIADIRRLVGPEVIIAASFDLHGQVTGQIVEALDAFASYRTAPHIDVEETHARAALMLTDSLKSGTRSTVCWTPVPLLVSGEMSSTFVSPCDALYAALPDFDTRAGICDSNLMIGYVWADSPRATAAAVVTATDPVAGQQVADEIAQSYLSKRDELTYDMDAAPLQEALDRVAGTQAILADSGDNPTAGGVGDRADVLRAVLEKGLTSVLVAGIADPVAFDELMRGATQITLGGTLGGGGPKLVLPVEDCRLFEDVAVVTSQGVRVVVTQRRRPFHMLDDFKTLGLDLDAVSLLVVKSGYLVPELRALSRTSIMALTDGAVLQDVSRLENRYRPAGTWPFSHGA</sequence>